<feature type="region of interest" description="Disordered" evidence="1">
    <location>
        <begin position="45"/>
        <end position="65"/>
    </location>
</feature>
<accession>A0AB39YHW7</accession>
<reference evidence="2" key="1">
    <citation type="submission" date="2024-08" db="EMBL/GenBank/DDBJ databases">
        <authorList>
            <person name="Yu S.T."/>
        </authorList>
    </citation>
    <scope>NUCLEOTIDE SEQUENCE</scope>
    <source>
        <strain evidence="2">R33</strain>
    </source>
</reference>
<name>A0AB39YHW7_9ACTN</name>
<protein>
    <recommendedName>
        <fullName evidence="3">N-acetyltransferase domain-containing protein</fullName>
    </recommendedName>
</protein>
<proteinExistence type="predicted"/>
<evidence type="ECO:0000313" key="2">
    <source>
        <dbReference type="EMBL" id="XDV68586.1"/>
    </source>
</evidence>
<evidence type="ECO:0000256" key="1">
    <source>
        <dbReference type="SAM" id="MobiDB-lite"/>
    </source>
</evidence>
<evidence type="ECO:0008006" key="3">
    <source>
        <dbReference type="Google" id="ProtNLM"/>
    </source>
</evidence>
<dbReference type="EMBL" id="CP165727">
    <property type="protein sequence ID" value="XDV68586.1"/>
    <property type="molecule type" value="Genomic_DNA"/>
</dbReference>
<dbReference type="RefSeq" id="WP_369780083.1">
    <property type="nucleotide sequence ID" value="NZ_CP165727.1"/>
</dbReference>
<sequence length="65" mass="6807">MVTLRALALDDAPALTRIYSGASIRHTTGRPLTLNQAHDKIRTALARAADPPARSGAGASSTKPR</sequence>
<dbReference type="AlphaFoldDB" id="A0AB39YHW7"/>
<gene>
    <name evidence="2" type="ORF">AB5J51_39730</name>
</gene>
<organism evidence="2">
    <name type="scientific">Streptomyces sp. R33</name>
    <dbReference type="NCBI Taxonomy" id="3238629"/>
    <lineage>
        <taxon>Bacteria</taxon>
        <taxon>Bacillati</taxon>
        <taxon>Actinomycetota</taxon>
        <taxon>Actinomycetes</taxon>
        <taxon>Kitasatosporales</taxon>
        <taxon>Streptomycetaceae</taxon>
        <taxon>Streptomyces</taxon>
    </lineage>
</organism>